<feature type="chain" id="PRO_5031364549" description="Ion transport domain-containing protein" evidence="3">
    <location>
        <begin position="21"/>
        <end position="855"/>
    </location>
</feature>
<organism evidence="4">
    <name type="scientific">Phaeomonas parva</name>
    <dbReference type="NCBI Taxonomy" id="124430"/>
    <lineage>
        <taxon>Eukaryota</taxon>
        <taxon>Sar</taxon>
        <taxon>Stramenopiles</taxon>
        <taxon>Ochrophyta</taxon>
        <taxon>Pinguiophyceae</taxon>
        <taxon>Pinguiochrysidales</taxon>
        <taxon>Pinguiochrysidaceae</taxon>
        <taxon>Phaeomonas</taxon>
    </lineage>
</organism>
<evidence type="ECO:0000256" key="2">
    <source>
        <dbReference type="SAM" id="Phobius"/>
    </source>
</evidence>
<feature type="compositionally biased region" description="Basic and acidic residues" evidence="1">
    <location>
        <begin position="593"/>
        <end position="618"/>
    </location>
</feature>
<protein>
    <recommendedName>
        <fullName evidence="5">Ion transport domain-containing protein</fullName>
    </recommendedName>
</protein>
<evidence type="ECO:0000256" key="1">
    <source>
        <dbReference type="SAM" id="MobiDB-lite"/>
    </source>
</evidence>
<reference evidence="4" key="1">
    <citation type="submission" date="2021-01" db="EMBL/GenBank/DDBJ databases">
        <authorList>
            <person name="Corre E."/>
            <person name="Pelletier E."/>
            <person name="Niang G."/>
            <person name="Scheremetjew M."/>
            <person name="Finn R."/>
            <person name="Kale V."/>
            <person name="Holt S."/>
            <person name="Cochrane G."/>
            <person name="Meng A."/>
            <person name="Brown T."/>
            <person name="Cohen L."/>
        </authorList>
    </citation>
    <scope>NUCLEOTIDE SEQUENCE</scope>
    <source>
        <strain evidence="4">CCMP2877</strain>
    </source>
</reference>
<feature type="transmembrane region" description="Helical" evidence="2">
    <location>
        <begin position="779"/>
        <end position="800"/>
    </location>
</feature>
<feature type="region of interest" description="Disordered" evidence="1">
    <location>
        <begin position="567"/>
        <end position="618"/>
    </location>
</feature>
<keyword evidence="2" id="KW-1133">Transmembrane helix</keyword>
<dbReference type="EMBL" id="HBGJ01027921">
    <property type="protein sequence ID" value="CAD9259392.1"/>
    <property type="molecule type" value="Transcribed_RNA"/>
</dbReference>
<accession>A0A7S1U9S9</accession>
<evidence type="ECO:0008006" key="5">
    <source>
        <dbReference type="Google" id="ProtNLM"/>
    </source>
</evidence>
<name>A0A7S1U9S9_9STRA</name>
<dbReference type="AlphaFoldDB" id="A0A7S1U9S9"/>
<proteinExistence type="predicted"/>
<feature type="transmembrane region" description="Helical" evidence="2">
    <location>
        <begin position="360"/>
        <end position="382"/>
    </location>
</feature>
<evidence type="ECO:0000256" key="3">
    <source>
        <dbReference type="SAM" id="SignalP"/>
    </source>
</evidence>
<feature type="signal peptide" evidence="3">
    <location>
        <begin position="1"/>
        <end position="20"/>
    </location>
</feature>
<gene>
    <name evidence="4" type="ORF">PPAR1163_LOCUS17766</name>
</gene>
<evidence type="ECO:0000313" key="4">
    <source>
        <dbReference type="EMBL" id="CAD9259392.1"/>
    </source>
</evidence>
<feature type="transmembrane region" description="Helical" evidence="2">
    <location>
        <begin position="721"/>
        <end position="743"/>
    </location>
</feature>
<keyword evidence="2" id="KW-0812">Transmembrane</keyword>
<feature type="region of interest" description="Disordered" evidence="1">
    <location>
        <begin position="824"/>
        <end position="855"/>
    </location>
</feature>
<feature type="compositionally biased region" description="Basic and acidic residues" evidence="1">
    <location>
        <begin position="836"/>
        <end position="849"/>
    </location>
</feature>
<keyword evidence="3" id="KW-0732">Signal</keyword>
<sequence>MCSYLGGMAFLALLGLRMDANDEETRITQSHRDLFSNEFRSDFHLAEGSAHEGLWYGLYLVEPEVLSKYEKKSALGWVFAEMREHHDWYTSLSMRQSVDPRFVRVASFSVSILTVMMTDASVFQVLFPMAEDEYCDQWSYEGQEACEAETNRLNRGASRCFYAESESCRPVQTIVTFETVVIGAMLTLVVSKPIDLLVQRLIRSFLLRDLMRFAVGDSEMRTSRVSQAFTLCAVSERQLEERVNRIVRREMRILKKDATLRPGIFRWMHETPFFERRLSEKVRKCVEEALLFEERMKREERRIVRLGLCNSDLHKESRTLRRLTMLMVAIKEALPGIRRVFMRKYAHIDLSKRKPLWQKVIVALLLFLYVALCVLWTMLFAVRNDRNMVAAWTAALAVALAKDAFLVLPIEVALLYGVLPSLLRQDVQLDKIAEGLPYVSVANFFARHCVDMDTLCPGVASYIDKGTAHFGIRSSTRRMPSFQNTFKIASSANILKALSEDALSGRRIAPPVTNSRRAGGALLAGSRRGGGALITGSTRGGGALITGSTRGGGAWIAGSSRLLRDHISGTSKPRLRATSAKIHAESQNASSAESRKRTLREPHGEDRGEARVRPQLDRKDTDVEIELSNTAADFSIPTLLDTVKTPVIATMIEPGANSSKFKRTPFLPMASVDDFIIEPAERSPRANPQLKDMDRALTASKAALLQQEEWLKHWKHQRTKLACCARMITQLLVCIFFLLMMLPEDVADLSLKMFLPVAVGFLLMLELPTLVDFGPWVQVFIEVLIVMGFFCAMVTFVALVENSAYTVVKRVRECGVDVANAAAERGKNSQYSRARGAPEEKRDVAEKARGRLARR</sequence>
<keyword evidence="2" id="KW-0472">Membrane</keyword>